<dbReference type="RefSeq" id="WP_060847178.1">
    <property type="nucleotide sequence ID" value="NZ_AP014704.1"/>
</dbReference>
<organism evidence="2 3">
    <name type="scientific">Methylobacterium aquaticum</name>
    <dbReference type="NCBI Taxonomy" id="270351"/>
    <lineage>
        <taxon>Bacteria</taxon>
        <taxon>Pseudomonadati</taxon>
        <taxon>Pseudomonadota</taxon>
        <taxon>Alphaproteobacteria</taxon>
        <taxon>Hyphomicrobiales</taxon>
        <taxon>Methylobacteriaceae</taxon>
        <taxon>Methylobacterium</taxon>
    </lineage>
</organism>
<feature type="domain" description="EAL" evidence="1">
    <location>
        <begin position="1"/>
        <end position="73"/>
    </location>
</feature>
<evidence type="ECO:0000313" key="2">
    <source>
        <dbReference type="EMBL" id="BAQ45935.1"/>
    </source>
</evidence>
<dbReference type="Pfam" id="PF00563">
    <property type="entry name" value="EAL"/>
    <property type="match status" value="1"/>
</dbReference>
<dbReference type="InterPro" id="IPR035919">
    <property type="entry name" value="EAL_sf"/>
</dbReference>
<dbReference type="PANTHER" id="PTHR33121">
    <property type="entry name" value="CYCLIC DI-GMP PHOSPHODIESTERASE PDEF"/>
    <property type="match status" value="1"/>
</dbReference>
<dbReference type="EMBL" id="AP014704">
    <property type="protein sequence ID" value="BAQ45935.1"/>
    <property type="molecule type" value="Genomic_DNA"/>
</dbReference>
<dbReference type="AlphaFoldDB" id="A0A0C6FST8"/>
<dbReference type="Gene3D" id="3.20.20.450">
    <property type="entry name" value="EAL domain"/>
    <property type="match status" value="1"/>
</dbReference>
<dbReference type="InterPro" id="IPR050706">
    <property type="entry name" value="Cyclic-di-GMP_PDE-like"/>
</dbReference>
<gene>
    <name evidence="2" type="primary">rtn</name>
    <name evidence="2" type="ORF">Maq22A_c13610</name>
</gene>
<reference evidence="3" key="2">
    <citation type="submission" date="2015-01" db="EMBL/GenBank/DDBJ databases">
        <title>Complete genome sequence of Methylobacterium aquaticum strain 22A.</title>
        <authorList>
            <person name="Tani A."/>
            <person name="Ogura Y."/>
            <person name="Hayashi T."/>
        </authorList>
    </citation>
    <scope>NUCLEOTIDE SEQUENCE [LARGE SCALE GENOMIC DNA]</scope>
    <source>
        <strain evidence="3">MA-22A</strain>
    </source>
</reference>
<accession>A0A0C6FST8</accession>
<evidence type="ECO:0000259" key="1">
    <source>
        <dbReference type="PROSITE" id="PS50883"/>
    </source>
</evidence>
<dbReference type="PROSITE" id="PS50883">
    <property type="entry name" value="EAL"/>
    <property type="match status" value="1"/>
</dbReference>
<dbReference type="STRING" id="270351.Maq22A_c13610"/>
<evidence type="ECO:0000313" key="3">
    <source>
        <dbReference type="Proteomes" id="UP000061432"/>
    </source>
</evidence>
<dbReference type="SUPFAM" id="SSF141868">
    <property type="entry name" value="EAL domain-like"/>
    <property type="match status" value="1"/>
</dbReference>
<dbReference type="KEGG" id="maqu:Maq22A_c13610"/>
<name>A0A0C6FST8_9HYPH</name>
<dbReference type="GO" id="GO:0071111">
    <property type="term" value="F:cyclic-guanylate-specific phosphodiesterase activity"/>
    <property type="evidence" value="ECO:0007669"/>
    <property type="project" value="InterPro"/>
</dbReference>
<dbReference type="PATRIC" id="fig|270351.10.peg.2623"/>
<proteinExistence type="predicted"/>
<sequence>MEVRSLGVDLALDDFGTSYSSLSYLRSFPFERIKLDRSFVAGADEPRTASVVRAVVGLARALVNQLRIGSGHP</sequence>
<dbReference type="Proteomes" id="UP000061432">
    <property type="component" value="Chromosome"/>
</dbReference>
<dbReference type="InterPro" id="IPR001633">
    <property type="entry name" value="EAL_dom"/>
</dbReference>
<protein>
    <submittedName>
        <fullName evidence="2">EAL domain</fullName>
    </submittedName>
</protein>
<reference evidence="2 3" key="1">
    <citation type="journal article" date="2015" name="Genome Announc.">
        <title>Complete Genome Sequence of Methylobacterium aquaticum Strain 22A, Isolated from Racomitrium japonicum Moss.</title>
        <authorList>
            <person name="Tani A."/>
            <person name="Ogura Y."/>
            <person name="Hayashi T."/>
            <person name="Kimbara K."/>
        </authorList>
    </citation>
    <scope>NUCLEOTIDE SEQUENCE [LARGE SCALE GENOMIC DNA]</scope>
    <source>
        <strain evidence="2 3">MA-22A</strain>
    </source>
</reference>
<dbReference type="PANTHER" id="PTHR33121:SF70">
    <property type="entry name" value="SIGNALING PROTEIN YKOW"/>
    <property type="match status" value="1"/>
</dbReference>